<dbReference type="Proteomes" id="UP000192578">
    <property type="component" value="Unassembled WGS sequence"/>
</dbReference>
<sequence length="544" mass="60429">MRDLNNDHDAHEKFEEKRIGLINYPNPKVETVDMNEGHGGNMDKNKICIDPVIKPQRTRNKPDRFGYANDVLFLNLVTNTQSSWEMVGNVISDTAQSPVEMEIDMRPPSAIKPPSPYYMEDSPPISWSPYCHSPRADSIDEGITERASPSSSLVVSVEPSSSITITIEQQTSIAATAHTHLPATAVSREERRERLWQQLVRETEGEQERDVQHDGSRISPSNDPHVHCICAYAVAEAVDPRPVTLFGPRKRICHVTCEGNPLIPMLDSLYHAVCLECKPLVSVPIAVAAIHSLLPAPSDEEQTVRPDMPTPLQSLLPYTSLHMGYHGWRSPCLCASMIDTSCQIPQSYNITHRLGTVGTCDAVFVCSNGGVSRCTQVQQRTGLYQEGRDRYQPWATFYCFEHFRRALEHELCVCGVFPEQRLQTDFTICLRGHLYHTRCARTCPHEPCRGATVGGPLRPDAIPSFDQHKFSFGARKTGDGPGFMFARRISNCTTINPTQPETTPDMRRAHLTESSHPAESITFAPAAGDFTSAAAGVVQTQLGL</sequence>
<evidence type="ECO:0000313" key="2">
    <source>
        <dbReference type="Proteomes" id="UP000192578"/>
    </source>
</evidence>
<organism evidence="1 2">
    <name type="scientific">Hypsibius exemplaris</name>
    <name type="common">Freshwater tardigrade</name>
    <dbReference type="NCBI Taxonomy" id="2072580"/>
    <lineage>
        <taxon>Eukaryota</taxon>
        <taxon>Metazoa</taxon>
        <taxon>Ecdysozoa</taxon>
        <taxon>Tardigrada</taxon>
        <taxon>Eutardigrada</taxon>
        <taxon>Parachela</taxon>
        <taxon>Hypsibioidea</taxon>
        <taxon>Hypsibiidae</taxon>
        <taxon>Hypsibius</taxon>
    </lineage>
</organism>
<gene>
    <name evidence="1" type="ORF">BV898_05226</name>
</gene>
<dbReference type="EMBL" id="MTYJ01000027">
    <property type="protein sequence ID" value="OQV20885.1"/>
    <property type="molecule type" value="Genomic_DNA"/>
</dbReference>
<proteinExistence type="predicted"/>
<dbReference type="AlphaFoldDB" id="A0A1W0X0C9"/>
<comment type="caution">
    <text evidence="1">The sequence shown here is derived from an EMBL/GenBank/DDBJ whole genome shotgun (WGS) entry which is preliminary data.</text>
</comment>
<protein>
    <submittedName>
        <fullName evidence="1">Uncharacterized protein</fullName>
    </submittedName>
</protein>
<name>A0A1W0X0C9_HYPEX</name>
<reference evidence="2" key="1">
    <citation type="submission" date="2017-01" db="EMBL/GenBank/DDBJ databases">
        <title>Comparative genomics of anhydrobiosis in the tardigrade Hypsibius dujardini.</title>
        <authorList>
            <person name="Yoshida Y."/>
            <person name="Koutsovoulos G."/>
            <person name="Laetsch D."/>
            <person name="Stevens L."/>
            <person name="Kumar S."/>
            <person name="Horikawa D."/>
            <person name="Ishino K."/>
            <person name="Komine S."/>
            <person name="Tomita M."/>
            <person name="Blaxter M."/>
            <person name="Arakawa K."/>
        </authorList>
    </citation>
    <scope>NUCLEOTIDE SEQUENCE [LARGE SCALE GENOMIC DNA]</scope>
    <source>
        <strain evidence="2">Z151</strain>
    </source>
</reference>
<keyword evidence="2" id="KW-1185">Reference proteome</keyword>
<evidence type="ECO:0000313" key="1">
    <source>
        <dbReference type="EMBL" id="OQV20885.1"/>
    </source>
</evidence>
<accession>A0A1W0X0C9</accession>